<accession>A0A481W7W5</accession>
<evidence type="ECO:0000256" key="6">
    <source>
        <dbReference type="ARBA" id="ARBA00022679"/>
    </source>
</evidence>
<comment type="similarity">
    <text evidence="2">Belongs to the reoviridae RNA-directed RNA polymerase family.</text>
</comment>
<dbReference type="GO" id="GO:0003968">
    <property type="term" value="F:RNA-directed RNA polymerase activity"/>
    <property type="evidence" value="ECO:0007669"/>
    <property type="project" value="UniProtKB-KW"/>
</dbReference>
<dbReference type="Pfam" id="PF02123">
    <property type="entry name" value="RdRP_4"/>
    <property type="match status" value="1"/>
</dbReference>
<evidence type="ECO:0000256" key="1">
    <source>
        <dbReference type="ARBA" id="ARBA00004328"/>
    </source>
</evidence>
<dbReference type="InterPro" id="IPR043502">
    <property type="entry name" value="DNA/RNA_pol_sf"/>
</dbReference>
<evidence type="ECO:0000313" key="15">
    <source>
        <dbReference type="EMBL" id="QBJ04619.1"/>
    </source>
</evidence>
<dbReference type="PROSITE" id="PS50523">
    <property type="entry name" value="RDRP_DSRNA_REO"/>
    <property type="match status" value="1"/>
</dbReference>
<keyword evidence="8 13" id="KW-0547">Nucleotide-binding</keyword>
<evidence type="ECO:0000256" key="13">
    <source>
        <dbReference type="RuleBase" id="RU364050"/>
    </source>
</evidence>
<dbReference type="GO" id="GO:0006351">
    <property type="term" value="P:DNA-templated transcription"/>
    <property type="evidence" value="ECO:0007669"/>
    <property type="project" value="InterPro"/>
</dbReference>
<keyword evidence="9" id="KW-0946">Virion</keyword>
<comment type="subcellular location">
    <subcellularLocation>
        <location evidence="1">Virion</location>
    </subcellularLocation>
</comment>
<keyword evidence="5 13" id="KW-0696">RNA-directed RNA polymerase</keyword>
<dbReference type="GO" id="GO:0044423">
    <property type="term" value="C:virion component"/>
    <property type="evidence" value="ECO:0007669"/>
    <property type="project" value="UniProtKB-KW"/>
</dbReference>
<evidence type="ECO:0000256" key="11">
    <source>
        <dbReference type="ARBA" id="ARBA00022953"/>
    </source>
</evidence>
<dbReference type="InterPro" id="IPR001795">
    <property type="entry name" value="RNA-dir_pol_luteovirus"/>
</dbReference>
<sequence length="1147" mass="131422">MSRWLLDSMVRNIAYTSIVYQNPIYSITRVSNEGNKITTHEENRLTSNEMLNLLSKLKNKTVDEQLEYLLSVRHFNCYVDDKKNKRELVSHLLNTTIESLNTSESINLGNIENEAKEWMMSNLPSLKSYHIPQTLSSFFNNNQFEFKEENDPFRWRSDTIQGMLPNYNHRTHTTISSILFAIQSRISTYSPKHKSLIKYLLEEIQKWYNSGYLELQPNRKWNVKFSDIHKCNYNIYSTKFIHTACAMISISHAHSIDFDFLAQIYKVFTIIPANAAKLLSSPMTLYIGIVLIDGKRIVTTSVTGECKSTDINNSLSLEEFQIRQWWNEFEKYPLKSSSMIKAMNETINKIISLDVFMTIFSSFSATFHVGHRIDNPQDAISDQVSVEYSTDVSDELYRRYYYKMENMLTKLLDEYVDYSRISNNFDHTVESISALANSSNGYSREIEFAGRSIKTTKKLLHFDYDITHGDEYEDIGKILGKGIPMGTRNVPARQTRGIFILPWQIAVIQHSLAEFLYSKAKKGLRGGAFAEAYTAETAILSYSKLAAATSTAQQIILYTDVSQWDASQHNTVPYRSAWINAIQKIIAKHKDRPKVMNWDILEEMMKIQEDLLNSDLILESPGSQRKPIKFRYHGVASGEKTTKIGNSIANIALIDAVLDDMCNEITDIRITHIRVDGDDNVTTFYSSRNLETLQPLVVSTYKKLNAKVKALSSRTGLEMAKRFITSGRILERAAISIFTAERPYGTDLSTQTTTGSLLYSSSINAYRIFGPNYRKFMDDVLSPPSSTVRITGRLRLLLSPITLYSIGPLSFEISPSGLGGRIRYHSSNKNFLMKFKYLTKIGNVSYTPEDVKKYKESPSFKARADVMISGLQRNISQSAKIIEEIMIDKESQKTLGVPSVQTQKNNKQNFEAVKALSTPSQVKVDFYYPEDIWNLVMKYAKIKEIEYTAPYQIYVTAEPYVNRLRSQLGTRTTGSHLPSKPENLLFKLIQKNVPFKMSPSDIYTYSQKYKLNNPKEKRRFLYDLAIKGNEAKNYLSTGLLMQDILLCKYDKLWSSPGFGAAQLNTIQLDQISAYKVFRINANIPNNYMHILYLLLLFEYVAEVSNGMSLRTFDITIPAEDMSSFVSLLLKMIDNIQLDNPRFTDVIY</sequence>
<dbReference type="GO" id="GO:0019079">
    <property type="term" value="P:viral genome replication"/>
    <property type="evidence" value="ECO:0007669"/>
    <property type="project" value="InterPro"/>
</dbReference>
<proteinExistence type="inferred from homology"/>
<dbReference type="SUPFAM" id="SSF56672">
    <property type="entry name" value="DNA/RNA polymerases"/>
    <property type="match status" value="1"/>
</dbReference>
<evidence type="ECO:0000256" key="12">
    <source>
        <dbReference type="ARBA" id="ARBA00048744"/>
    </source>
</evidence>
<keyword evidence="11 13" id="KW-0693">Viral RNA replication</keyword>
<dbReference type="InterPro" id="IPR007097">
    <property type="entry name" value="RNA-dir_pol_reovirus"/>
</dbReference>
<dbReference type="EMBL" id="MK521915">
    <property type="protein sequence ID" value="QBJ04619.1"/>
    <property type="molecule type" value="Genomic_RNA"/>
</dbReference>
<dbReference type="GO" id="GO:0000166">
    <property type="term" value="F:nucleotide binding"/>
    <property type="evidence" value="ECO:0007669"/>
    <property type="project" value="UniProtKB-KW"/>
</dbReference>
<evidence type="ECO:0000256" key="5">
    <source>
        <dbReference type="ARBA" id="ARBA00022484"/>
    </source>
</evidence>
<keyword evidence="7 13" id="KW-0548">Nucleotidyltransferase</keyword>
<evidence type="ECO:0000259" key="14">
    <source>
        <dbReference type="PROSITE" id="PS50523"/>
    </source>
</evidence>
<organism evidence="15">
    <name type="scientific">Tasmanian devil-associated rotavirus 1</name>
    <dbReference type="NCBI Taxonomy" id="2529470"/>
    <lineage>
        <taxon>Viruses</taxon>
        <taxon>Riboviria</taxon>
        <taxon>Orthornavirae</taxon>
        <taxon>Duplornaviricota</taxon>
        <taxon>Resentoviricetes</taxon>
        <taxon>Reovirales</taxon>
        <taxon>Sedoreoviridae</taxon>
        <taxon>Rotavirus</taxon>
    </lineage>
</organism>
<comment type="catalytic activity">
    <reaction evidence="12 13">
        <text>RNA(n) + a ribonucleoside 5'-triphosphate = RNA(n+1) + diphosphate</text>
        <dbReference type="Rhea" id="RHEA:21248"/>
        <dbReference type="Rhea" id="RHEA-COMP:14527"/>
        <dbReference type="Rhea" id="RHEA-COMP:17342"/>
        <dbReference type="ChEBI" id="CHEBI:33019"/>
        <dbReference type="ChEBI" id="CHEBI:61557"/>
        <dbReference type="ChEBI" id="CHEBI:140395"/>
        <dbReference type="EC" id="2.7.7.48"/>
    </reaction>
</comment>
<feature type="domain" description="RdRp catalytic" evidence="14">
    <location>
        <begin position="540"/>
        <end position="729"/>
    </location>
</feature>
<evidence type="ECO:0000256" key="8">
    <source>
        <dbReference type="ARBA" id="ARBA00022741"/>
    </source>
</evidence>
<dbReference type="GO" id="GO:0003723">
    <property type="term" value="F:RNA binding"/>
    <property type="evidence" value="ECO:0007669"/>
    <property type="project" value="UniProtKB-KW"/>
</dbReference>
<evidence type="ECO:0000256" key="3">
    <source>
        <dbReference type="ARBA" id="ARBA00012494"/>
    </source>
</evidence>
<evidence type="ECO:0000256" key="4">
    <source>
        <dbReference type="ARBA" id="ARBA00022412"/>
    </source>
</evidence>
<evidence type="ECO:0000256" key="2">
    <source>
        <dbReference type="ARBA" id="ARBA00009581"/>
    </source>
</evidence>
<evidence type="ECO:0000256" key="10">
    <source>
        <dbReference type="ARBA" id="ARBA00022884"/>
    </source>
</evidence>
<name>A0A481W7W5_9REOV</name>
<keyword evidence="6 13" id="KW-0808">Transferase</keyword>
<dbReference type="Gene3D" id="1.10.357.80">
    <property type="match status" value="2"/>
</dbReference>
<keyword evidence="10" id="KW-0694">RNA-binding</keyword>
<evidence type="ECO:0000256" key="9">
    <source>
        <dbReference type="ARBA" id="ARBA00022844"/>
    </source>
</evidence>
<evidence type="ECO:0000256" key="7">
    <source>
        <dbReference type="ARBA" id="ARBA00022695"/>
    </source>
</evidence>
<protein>
    <recommendedName>
        <fullName evidence="4 13">RNA-directed RNA polymerase</fullName>
        <ecNumber evidence="3 13">2.7.7.48</ecNumber>
    </recommendedName>
</protein>
<dbReference type="EC" id="2.7.7.48" evidence="3 13"/>
<reference evidence="15" key="1">
    <citation type="submission" date="2019-02" db="EMBL/GenBank/DDBJ databases">
        <title>Fecal viral diversity of captive and wild Tasmanian devils characterized using virion-enriched metagenomics and meta-transcriptomics.</title>
        <authorList>
            <person name="Chong R."/>
            <person name="Shi M."/>
            <person name="Grueber C."/>
            <person name="Holmes E.C."/>
            <person name="Hogg C.J."/>
            <person name="Belov K."/>
            <person name="Barrs V.R."/>
        </authorList>
    </citation>
    <scope>NUCLEOTIDE SEQUENCE</scope>
    <source>
        <strain evidence="15">Buckbys Road/Tasmania/Sarcophilus_harrisii/2017/DN118857</strain>
    </source>
</reference>